<feature type="signal peptide" evidence="3">
    <location>
        <begin position="1"/>
        <end position="19"/>
    </location>
</feature>
<proteinExistence type="predicted"/>
<dbReference type="EMBL" id="FUKI01000175">
    <property type="protein sequence ID" value="SJM96580.1"/>
    <property type="molecule type" value="Genomic_DNA"/>
</dbReference>
<dbReference type="Pfam" id="PF25800">
    <property type="entry name" value="FimV_N"/>
    <property type="match status" value="1"/>
</dbReference>
<reference evidence="6" key="1">
    <citation type="submission" date="2017-02" db="EMBL/GenBank/DDBJ databases">
        <authorList>
            <person name="Daims H."/>
        </authorList>
    </citation>
    <scope>NUCLEOTIDE SEQUENCE [LARGE SCALE GENOMIC DNA]</scope>
</reference>
<feature type="domain" description="FimV N-terminal" evidence="4">
    <location>
        <begin position="22"/>
        <end position="129"/>
    </location>
</feature>
<evidence type="ECO:0000256" key="3">
    <source>
        <dbReference type="SAM" id="SignalP"/>
    </source>
</evidence>
<dbReference type="Proteomes" id="UP000195667">
    <property type="component" value="Unassembled WGS sequence"/>
</dbReference>
<dbReference type="InterPro" id="IPR038440">
    <property type="entry name" value="FimV_C_sf"/>
</dbReference>
<feature type="region of interest" description="Disordered" evidence="2">
    <location>
        <begin position="263"/>
        <end position="337"/>
    </location>
</feature>
<evidence type="ECO:0000259" key="4">
    <source>
        <dbReference type="Pfam" id="PF25800"/>
    </source>
</evidence>
<dbReference type="Gene3D" id="1.20.58.2200">
    <property type="match status" value="1"/>
</dbReference>
<keyword evidence="1" id="KW-0175">Coiled coil</keyword>
<name>A0A1R4HL13_9GAMM</name>
<dbReference type="AlphaFoldDB" id="A0A1R4HL13"/>
<dbReference type="NCBIfam" id="TIGR01167">
    <property type="entry name" value="LPXTG_anchor"/>
    <property type="match status" value="1"/>
</dbReference>
<evidence type="ECO:0000313" key="5">
    <source>
        <dbReference type="EMBL" id="SJM96580.1"/>
    </source>
</evidence>
<evidence type="ECO:0000313" key="6">
    <source>
        <dbReference type="Proteomes" id="UP000195667"/>
    </source>
</evidence>
<gene>
    <name evidence="5" type="ORF">CRENPOLYSF1_940018</name>
</gene>
<dbReference type="Gene3D" id="1.25.40.10">
    <property type="entry name" value="Tetratricopeptide repeat domain"/>
    <property type="match status" value="1"/>
</dbReference>
<dbReference type="NCBIfam" id="TIGR03504">
    <property type="entry name" value="FimV_Cterm"/>
    <property type="match status" value="1"/>
</dbReference>
<feature type="compositionally biased region" description="Low complexity" evidence="2">
    <location>
        <begin position="292"/>
        <end position="308"/>
    </location>
</feature>
<dbReference type="RefSeq" id="WP_087145391.1">
    <property type="nucleotide sequence ID" value="NZ_FUKI01000175.1"/>
</dbReference>
<feature type="chain" id="PRO_5010376029" evidence="3">
    <location>
        <begin position="20"/>
        <end position="876"/>
    </location>
</feature>
<organism evidence="5 6">
    <name type="scientific">Crenothrix polyspora</name>
    <dbReference type="NCBI Taxonomy" id="360316"/>
    <lineage>
        <taxon>Bacteria</taxon>
        <taxon>Pseudomonadati</taxon>
        <taxon>Pseudomonadota</taxon>
        <taxon>Gammaproteobacteria</taxon>
        <taxon>Methylococcales</taxon>
        <taxon>Crenotrichaceae</taxon>
        <taxon>Crenothrix</taxon>
    </lineage>
</organism>
<feature type="coiled-coil region" evidence="1">
    <location>
        <begin position="350"/>
        <end position="384"/>
    </location>
</feature>
<dbReference type="InterPro" id="IPR020012">
    <property type="entry name" value="LysM_FimV"/>
</dbReference>
<dbReference type="InterPro" id="IPR057840">
    <property type="entry name" value="FimV_N"/>
</dbReference>
<evidence type="ECO:0000256" key="1">
    <source>
        <dbReference type="SAM" id="Coils"/>
    </source>
</evidence>
<dbReference type="NCBIfam" id="TIGR03505">
    <property type="entry name" value="FimV_core"/>
    <property type="match status" value="1"/>
</dbReference>
<evidence type="ECO:0000256" key="2">
    <source>
        <dbReference type="SAM" id="MobiDB-lite"/>
    </source>
</evidence>
<sequence length="876" mass="96354">MRKLTKTLAVMSLLAPASAYSLGIGSIKVHSELNQNLNAEISLVTSANEDLSNISVNLAPPAKFDEAKVPWALFLSKVKFEPIVKANGSTVIKVSSSEALKEPFLDFLLEVNWAKGSLYRQFTVLLEPPAAYQKASISHVNDYPIDAAPLTPVAEYHPRRTIAATPKHRRRAPVVHVLHTERGSTVTKKHDTLWKVAERVNTDSETSTEQMMLAIYDANPQGFYKKNINALLPNKTLDIPDKQDITSLSKKQALAEFNQQMRAWKHSAPPADVVKEEEPTPPVVKKRAEKQLTLAAPTDAPVADDATTSLATEPTPPASTQTTELKPKAGDANGQNGEAKAGINVVGSGQDAKTDEILALEKQLSSLQKDLLQKEQQLNSLQKDNKILPAVPATEAVKNTQPPVVSIPELPKPPVAQPVPQGQNPYIETPQADTSYLWFAGIGGSLLSLLGWLWWRKRKFDEQFDGESMFAPSSMIKPSNASTKATSKSGAAGGSAIATSALEENSFLNEFTASDFEVFDTSHVEIDPISETDVYLAYGRYQQAEELMRQAIKDQPDNDEYKLKLLEIFCATERRKDFVNYTAELADAGKKDQAEFWAKVIEMGGEVWSDLKLSSAADNNLFSAQETPTDNIYTSLTQPPVASTPASDESSEDITFDIATFDTAFVETLMGAESHPFEQDNLDSPSEFATLSDIDTDAADRELKNNDSIDFDLSSLSSASKLATETTSVTKIPEETRDAFTLNKPAIILEDTQEIEISAVDLPREDEKELNEFNLDSLLNSDHDMAHYDTSEDFDFDFDIVKPNIESANTHYLDDNDGSFDFIDLDEMETKLDLAKAYIDMGDSEAAREIIAEVLDKGNSEQIKVARNLFDNLATG</sequence>
<dbReference type="OrthoDB" id="5298707at2"/>
<accession>A0A1R4HL13</accession>
<keyword evidence="3" id="KW-0732">Signal</keyword>
<keyword evidence="6" id="KW-1185">Reference proteome</keyword>
<protein>
    <submittedName>
        <fullName evidence="5">Putative FimV</fullName>
    </submittedName>
</protein>
<dbReference type="InterPro" id="IPR020011">
    <property type="entry name" value="FimV_C"/>
</dbReference>
<dbReference type="InterPro" id="IPR011990">
    <property type="entry name" value="TPR-like_helical_dom_sf"/>
</dbReference>